<evidence type="ECO:0000313" key="1">
    <source>
        <dbReference type="EMBL" id="GFO40186.1"/>
    </source>
</evidence>
<protein>
    <submittedName>
        <fullName evidence="1">Uncharacterized protein</fullName>
    </submittedName>
</protein>
<reference evidence="1 2" key="1">
    <citation type="journal article" date="2021" name="Elife">
        <title>Chloroplast acquisition without the gene transfer in kleptoplastic sea slugs, Plakobranchus ocellatus.</title>
        <authorList>
            <person name="Maeda T."/>
            <person name="Takahashi S."/>
            <person name="Yoshida T."/>
            <person name="Shimamura S."/>
            <person name="Takaki Y."/>
            <person name="Nagai Y."/>
            <person name="Toyoda A."/>
            <person name="Suzuki Y."/>
            <person name="Arimoto A."/>
            <person name="Ishii H."/>
            <person name="Satoh N."/>
            <person name="Nishiyama T."/>
            <person name="Hasebe M."/>
            <person name="Maruyama T."/>
            <person name="Minagawa J."/>
            <person name="Obokata J."/>
            <person name="Shigenobu S."/>
        </authorList>
    </citation>
    <scope>NUCLEOTIDE SEQUENCE [LARGE SCALE GENOMIC DNA]</scope>
</reference>
<dbReference type="EMBL" id="BLXT01007596">
    <property type="protein sequence ID" value="GFO40186.1"/>
    <property type="molecule type" value="Genomic_DNA"/>
</dbReference>
<dbReference type="Proteomes" id="UP000735302">
    <property type="component" value="Unassembled WGS sequence"/>
</dbReference>
<accession>A0AAV4D8C1</accession>
<sequence>METIRSSLCIKHDYDQHNATARTCFSELYIIHVSQSLHTRQDSQTFLPDMILGASYCDCCERKCPRAPSALSEIEHFNPSRAREMMNGRRSVCFSFSPAVS</sequence>
<dbReference type="AlphaFoldDB" id="A0AAV4D8C1"/>
<comment type="caution">
    <text evidence="1">The sequence shown here is derived from an EMBL/GenBank/DDBJ whole genome shotgun (WGS) entry which is preliminary data.</text>
</comment>
<organism evidence="1 2">
    <name type="scientific">Plakobranchus ocellatus</name>
    <dbReference type="NCBI Taxonomy" id="259542"/>
    <lineage>
        <taxon>Eukaryota</taxon>
        <taxon>Metazoa</taxon>
        <taxon>Spiralia</taxon>
        <taxon>Lophotrochozoa</taxon>
        <taxon>Mollusca</taxon>
        <taxon>Gastropoda</taxon>
        <taxon>Heterobranchia</taxon>
        <taxon>Euthyneura</taxon>
        <taxon>Panpulmonata</taxon>
        <taxon>Sacoglossa</taxon>
        <taxon>Placobranchoidea</taxon>
        <taxon>Plakobranchidae</taxon>
        <taxon>Plakobranchus</taxon>
    </lineage>
</organism>
<gene>
    <name evidence="1" type="ORF">PoB_006669100</name>
</gene>
<evidence type="ECO:0000313" key="2">
    <source>
        <dbReference type="Proteomes" id="UP000735302"/>
    </source>
</evidence>
<keyword evidence="2" id="KW-1185">Reference proteome</keyword>
<proteinExistence type="predicted"/>
<name>A0AAV4D8C1_9GAST</name>